<dbReference type="SUPFAM" id="SSF48371">
    <property type="entry name" value="ARM repeat"/>
    <property type="match status" value="1"/>
</dbReference>
<dbReference type="SMART" id="SM00185">
    <property type="entry name" value="ARM"/>
    <property type="match status" value="3"/>
</dbReference>
<dbReference type="InterPro" id="IPR016024">
    <property type="entry name" value="ARM-type_fold"/>
</dbReference>
<keyword evidence="2" id="KW-1185">Reference proteome</keyword>
<gene>
    <name evidence="1" type="ORF">CYMTET_25405</name>
</gene>
<name>A0AAE0FU57_9CHLO</name>
<evidence type="ECO:0000313" key="1">
    <source>
        <dbReference type="EMBL" id="KAK3265944.1"/>
    </source>
</evidence>
<reference evidence="1 2" key="1">
    <citation type="journal article" date="2015" name="Genome Biol. Evol.">
        <title>Comparative Genomics of a Bacterivorous Green Alga Reveals Evolutionary Causalities and Consequences of Phago-Mixotrophic Mode of Nutrition.</title>
        <authorList>
            <person name="Burns J.A."/>
            <person name="Paasch A."/>
            <person name="Narechania A."/>
            <person name="Kim E."/>
        </authorList>
    </citation>
    <scope>NUCLEOTIDE SEQUENCE [LARGE SCALE GENOMIC DNA]</scope>
    <source>
        <strain evidence="1 2">PLY_AMNH</strain>
    </source>
</reference>
<evidence type="ECO:0000313" key="2">
    <source>
        <dbReference type="Proteomes" id="UP001190700"/>
    </source>
</evidence>
<dbReference type="Proteomes" id="UP001190700">
    <property type="component" value="Unassembled WGS sequence"/>
</dbReference>
<protein>
    <submittedName>
        <fullName evidence="1">Uncharacterized protein</fullName>
    </submittedName>
</protein>
<dbReference type="InterPro" id="IPR000225">
    <property type="entry name" value="Armadillo"/>
</dbReference>
<dbReference type="AlphaFoldDB" id="A0AAE0FU57"/>
<sequence length="277" mass="29253">VHHGRILAAGAVPLLQSLLNYGAQMRDRNGDEALDAAAMALVNLCTGEADVRQNIVQCGGMLTVSHVVQLTYPEEPSEAALTSVLALLRSLVSTGADTASEATLSGVEVTVPALVDLTVEGTAEGEVPVTTAHHIASAWILSSLARMSPRFQALIFNAGGLPPLIKMLKCGEFKAATAALAAISNLVAGNRTNTCAVREALVIPIFTRLASEFAGQPVARNANRAIQELNLVLGPETRRALKELKSTMGAVCNAEQRHSLWRRIELKAALAQRIIPA</sequence>
<accession>A0AAE0FU57</accession>
<dbReference type="EMBL" id="LGRX02013570">
    <property type="protein sequence ID" value="KAK3265944.1"/>
    <property type="molecule type" value="Genomic_DNA"/>
</dbReference>
<dbReference type="Gene3D" id="1.25.10.10">
    <property type="entry name" value="Leucine-rich Repeat Variant"/>
    <property type="match status" value="2"/>
</dbReference>
<feature type="non-terminal residue" evidence="1">
    <location>
        <position position="1"/>
    </location>
</feature>
<dbReference type="Pfam" id="PF00514">
    <property type="entry name" value="Arm"/>
    <property type="match status" value="1"/>
</dbReference>
<proteinExistence type="predicted"/>
<organism evidence="1 2">
    <name type="scientific">Cymbomonas tetramitiformis</name>
    <dbReference type="NCBI Taxonomy" id="36881"/>
    <lineage>
        <taxon>Eukaryota</taxon>
        <taxon>Viridiplantae</taxon>
        <taxon>Chlorophyta</taxon>
        <taxon>Pyramimonadophyceae</taxon>
        <taxon>Pyramimonadales</taxon>
        <taxon>Pyramimonadaceae</taxon>
        <taxon>Cymbomonas</taxon>
    </lineage>
</organism>
<comment type="caution">
    <text evidence="1">The sequence shown here is derived from an EMBL/GenBank/DDBJ whole genome shotgun (WGS) entry which is preliminary data.</text>
</comment>
<dbReference type="InterPro" id="IPR011989">
    <property type="entry name" value="ARM-like"/>
</dbReference>